<keyword evidence="2" id="KW-1185">Reference proteome</keyword>
<accession>A0AAV7VRF4</accession>
<evidence type="ECO:0000313" key="2">
    <source>
        <dbReference type="Proteomes" id="UP001066276"/>
    </source>
</evidence>
<name>A0AAV7VRF4_PLEWA</name>
<dbReference type="AlphaFoldDB" id="A0AAV7VRF4"/>
<dbReference type="EMBL" id="JANPWB010000003">
    <property type="protein sequence ID" value="KAJ1202802.1"/>
    <property type="molecule type" value="Genomic_DNA"/>
</dbReference>
<sequence length="89" mass="9778">MTGRGCRWLLPRTLDHEDSCVDCAATVCPPAEMEEEKKANYSFWGSNQVVVCSDGMLRVSRAGPELKETIRTRLRSQNTGTESTDGGLA</sequence>
<protein>
    <submittedName>
        <fullName evidence="1">Uncharacterized protein</fullName>
    </submittedName>
</protein>
<reference evidence="1" key="1">
    <citation type="journal article" date="2022" name="bioRxiv">
        <title>Sequencing and chromosome-scale assembly of the giantPleurodeles waltlgenome.</title>
        <authorList>
            <person name="Brown T."/>
            <person name="Elewa A."/>
            <person name="Iarovenko S."/>
            <person name="Subramanian E."/>
            <person name="Araus A.J."/>
            <person name="Petzold A."/>
            <person name="Susuki M."/>
            <person name="Suzuki K.-i.T."/>
            <person name="Hayashi T."/>
            <person name="Toyoda A."/>
            <person name="Oliveira C."/>
            <person name="Osipova E."/>
            <person name="Leigh N.D."/>
            <person name="Simon A."/>
            <person name="Yun M.H."/>
        </authorList>
    </citation>
    <scope>NUCLEOTIDE SEQUENCE</scope>
    <source>
        <strain evidence="1">20211129_DDA</strain>
        <tissue evidence="1">Liver</tissue>
    </source>
</reference>
<evidence type="ECO:0000313" key="1">
    <source>
        <dbReference type="EMBL" id="KAJ1202802.1"/>
    </source>
</evidence>
<organism evidence="1 2">
    <name type="scientific">Pleurodeles waltl</name>
    <name type="common">Iberian ribbed newt</name>
    <dbReference type="NCBI Taxonomy" id="8319"/>
    <lineage>
        <taxon>Eukaryota</taxon>
        <taxon>Metazoa</taxon>
        <taxon>Chordata</taxon>
        <taxon>Craniata</taxon>
        <taxon>Vertebrata</taxon>
        <taxon>Euteleostomi</taxon>
        <taxon>Amphibia</taxon>
        <taxon>Batrachia</taxon>
        <taxon>Caudata</taxon>
        <taxon>Salamandroidea</taxon>
        <taxon>Salamandridae</taxon>
        <taxon>Pleurodelinae</taxon>
        <taxon>Pleurodeles</taxon>
    </lineage>
</organism>
<gene>
    <name evidence="1" type="ORF">NDU88_006597</name>
</gene>
<proteinExistence type="predicted"/>
<comment type="caution">
    <text evidence="1">The sequence shown here is derived from an EMBL/GenBank/DDBJ whole genome shotgun (WGS) entry which is preliminary data.</text>
</comment>
<dbReference type="Proteomes" id="UP001066276">
    <property type="component" value="Chromosome 2_1"/>
</dbReference>